<feature type="chain" id="PRO_5045230503" evidence="2">
    <location>
        <begin position="19"/>
        <end position="219"/>
    </location>
</feature>
<dbReference type="InterPro" id="IPR013424">
    <property type="entry name" value="Ice-binding_C"/>
</dbReference>
<evidence type="ECO:0000313" key="3">
    <source>
        <dbReference type="EMBL" id="WPC76972.1"/>
    </source>
</evidence>
<sequence length="219" mass="24270">MIRFILVSTFFISSFAQASYITTGTLYQTALGTTIDYWYFYVDSSDTVTINLLSYSNATSWWGRNSTTALDSVFNLYSYDGSIDTSDLIATNDDVNYYNYDAYSDGSSTSYDSYLSVYLTAGVYVLLVSDYDSSSNLSNFDIASGINFGDSLLNSQTYADYQLTWSSNVSFEDNSSDDDNSGGSGDSDQTEVPEPPTLSLFLVGLLGLYKVRNKFKWLG</sequence>
<accession>A0ABZ0QMQ9</accession>
<evidence type="ECO:0000256" key="1">
    <source>
        <dbReference type="SAM" id="MobiDB-lite"/>
    </source>
</evidence>
<proteinExistence type="predicted"/>
<dbReference type="Proteomes" id="UP001304071">
    <property type="component" value="Chromosome 2"/>
</dbReference>
<feature type="signal peptide" evidence="2">
    <location>
        <begin position="1"/>
        <end position="18"/>
    </location>
</feature>
<feature type="region of interest" description="Disordered" evidence="1">
    <location>
        <begin position="172"/>
        <end position="194"/>
    </location>
</feature>
<reference evidence="3 4" key="1">
    <citation type="submission" date="2023-11" db="EMBL/GenBank/DDBJ databases">
        <title>Plant-associative lifestyle of Vibrio porteresiae and its evolutionary dynamics.</title>
        <authorList>
            <person name="Rameshkumar N."/>
            <person name="Kirti K."/>
        </authorList>
    </citation>
    <scope>NUCLEOTIDE SEQUENCE [LARGE SCALE GENOMIC DNA]</scope>
    <source>
        <strain evidence="3 4">MSSRF30</strain>
    </source>
</reference>
<dbReference type="EMBL" id="CP138204">
    <property type="protein sequence ID" value="WPC76972.1"/>
    <property type="molecule type" value="Genomic_DNA"/>
</dbReference>
<keyword evidence="4" id="KW-1185">Reference proteome</keyword>
<dbReference type="NCBIfam" id="NF038127">
    <property type="entry name" value="FDP_fam"/>
    <property type="match status" value="1"/>
</dbReference>
<dbReference type="RefSeq" id="WP_261897984.1">
    <property type="nucleotide sequence ID" value="NZ_AP024896.1"/>
</dbReference>
<organism evidence="3 4">
    <name type="scientific">Vibrio porteresiae DSM 19223</name>
    <dbReference type="NCBI Taxonomy" id="1123496"/>
    <lineage>
        <taxon>Bacteria</taxon>
        <taxon>Pseudomonadati</taxon>
        <taxon>Pseudomonadota</taxon>
        <taxon>Gammaproteobacteria</taxon>
        <taxon>Vibrionales</taxon>
        <taxon>Vibrionaceae</taxon>
        <taxon>Vibrio</taxon>
    </lineage>
</organism>
<evidence type="ECO:0000256" key="2">
    <source>
        <dbReference type="SAM" id="SignalP"/>
    </source>
</evidence>
<name>A0ABZ0QMQ9_9VIBR</name>
<dbReference type="NCBIfam" id="TIGR02595">
    <property type="entry name" value="PEP_CTERM"/>
    <property type="match status" value="1"/>
</dbReference>
<keyword evidence="2" id="KW-0732">Signal</keyword>
<gene>
    <name evidence="3" type="ORF">R8Z52_16805</name>
</gene>
<evidence type="ECO:0000313" key="4">
    <source>
        <dbReference type="Proteomes" id="UP001304071"/>
    </source>
</evidence>
<protein>
    <submittedName>
        <fullName evidence="3">DVUA0089 family protein</fullName>
    </submittedName>
</protein>